<dbReference type="Gene3D" id="1.10.10.10">
    <property type="entry name" value="Winged helix-like DNA-binding domain superfamily/Winged helix DNA-binding domain"/>
    <property type="match status" value="1"/>
</dbReference>
<reference evidence="4 5" key="1">
    <citation type="submission" date="2019-03" db="EMBL/GenBank/DDBJ databases">
        <title>Genomic Encyclopedia of Type Strains, Phase III (KMG-III): the genomes of soil and plant-associated and newly described type strains.</title>
        <authorList>
            <person name="Whitman W."/>
        </authorList>
    </citation>
    <scope>NUCLEOTIDE SEQUENCE [LARGE SCALE GENOMIC DNA]</scope>
    <source>
        <strain evidence="4 5">CGMCC 1.7002</strain>
    </source>
</reference>
<feature type="domain" description="DprA winged helix" evidence="3">
    <location>
        <begin position="311"/>
        <end position="366"/>
    </location>
</feature>
<evidence type="ECO:0000313" key="4">
    <source>
        <dbReference type="EMBL" id="TDQ66484.1"/>
    </source>
</evidence>
<evidence type="ECO:0000259" key="2">
    <source>
        <dbReference type="Pfam" id="PF02481"/>
    </source>
</evidence>
<dbReference type="EMBL" id="SNYR01000001">
    <property type="protein sequence ID" value="TDQ66484.1"/>
    <property type="molecule type" value="Genomic_DNA"/>
</dbReference>
<dbReference type="InterPro" id="IPR003488">
    <property type="entry name" value="DprA"/>
</dbReference>
<feature type="domain" description="Smf/DprA SLOG" evidence="2">
    <location>
        <begin position="80"/>
        <end position="288"/>
    </location>
</feature>
<dbReference type="Proteomes" id="UP000295391">
    <property type="component" value="Unassembled WGS sequence"/>
</dbReference>
<keyword evidence="5" id="KW-1185">Reference proteome</keyword>
<name>A0A4R6VUV0_9HYPH</name>
<dbReference type="Pfam" id="PF02481">
    <property type="entry name" value="DNA_processg_A"/>
    <property type="match status" value="1"/>
</dbReference>
<organism evidence="4 5">
    <name type="scientific">Maritalea mobilis</name>
    <dbReference type="NCBI Taxonomy" id="483324"/>
    <lineage>
        <taxon>Bacteria</taxon>
        <taxon>Pseudomonadati</taxon>
        <taxon>Pseudomonadota</taxon>
        <taxon>Alphaproteobacteria</taxon>
        <taxon>Hyphomicrobiales</taxon>
        <taxon>Devosiaceae</taxon>
        <taxon>Maritalea</taxon>
    </lineage>
</organism>
<gene>
    <name evidence="4" type="ORF">ATL17_0481</name>
</gene>
<comment type="caution">
    <text evidence="4">The sequence shown here is derived from an EMBL/GenBank/DDBJ whole genome shotgun (WGS) entry which is preliminary data.</text>
</comment>
<dbReference type="Gene3D" id="3.40.50.450">
    <property type="match status" value="1"/>
</dbReference>
<dbReference type="InterPro" id="IPR036388">
    <property type="entry name" value="WH-like_DNA-bd_sf"/>
</dbReference>
<sequence length="372" mass="40243">MDRNATTNDQQLFDWLRLIRSDNVGPAMFKRLINRFGSAGNALDALPDLIKGANTKRAIRLAPPDQIEDEIERTHKFGAKFITLIDPAYPEPLKQISDAPPLLTILGNPAHFTAPTIGVVGARNASAAGTRMTQQIAQQLGEAGYVIASGLAKGIDAAAHHAALKTGTIAVFAGGIDHIYPESNIELARDILRHKGILVSERAFGSVPRAQDFPRRNRIVSGLSLGIVVIEAAIRSGSLITARMALEQNREVMALPGFPLDPRAEGGNKLIREGAVLVRHADDILQEMQQMPKLSQQSFLQEDEFDQTFTPNPQPANATETVLNALSTTPTPIDDIVRHTDLPVAIVSTVLLDLEIAGRLERSAGQLVALRP</sequence>
<dbReference type="NCBIfam" id="TIGR00732">
    <property type="entry name" value="dprA"/>
    <property type="match status" value="1"/>
</dbReference>
<dbReference type="PANTHER" id="PTHR43022:SF1">
    <property type="entry name" value="PROTEIN SMF"/>
    <property type="match status" value="1"/>
</dbReference>
<dbReference type="InterPro" id="IPR057666">
    <property type="entry name" value="DrpA_SLOG"/>
</dbReference>
<accession>A0A4R6VUV0</accession>
<evidence type="ECO:0000256" key="1">
    <source>
        <dbReference type="ARBA" id="ARBA00006525"/>
    </source>
</evidence>
<dbReference type="Pfam" id="PF21102">
    <property type="entry name" value="DprA_N"/>
    <property type="match status" value="1"/>
</dbReference>
<protein>
    <submittedName>
        <fullName evidence="4">DNA processing protein</fullName>
    </submittedName>
</protein>
<dbReference type="SUPFAM" id="SSF102405">
    <property type="entry name" value="MCP/YpsA-like"/>
    <property type="match status" value="1"/>
</dbReference>
<dbReference type="GO" id="GO:0009294">
    <property type="term" value="P:DNA-mediated transformation"/>
    <property type="evidence" value="ECO:0007669"/>
    <property type="project" value="InterPro"/>
</dbReference>
<dbReference type="AlphaFoldDB" id="A0A4R6VUV0"/>
<proteinExistence type="inferred from homology"/>
<comment type="similarity">
    <text evidence="1">Belongs to the DprA/Smf family.</text>
</comment>
<dbReference type="Pfam" id="PF17782">
    <property type="entry name" value="WHD_DprA"/>
    <property type="match status" value="1"/>
</dbReference>
<dbReference type="PANTHER" id="PTHR43022">
    <property type="entry name" value="PROTEIN SMF"/>
    <property type="match status" value="1"/>
</dbReference>
<dbReference type="OrthoDB" id="9785707at2"/>
<dbReference type="InterPro" id="IPR041614">
    <property type="entry name" value="DprA_WH"/>
</dbReference>
<evidence type="ECO:0000313" key="5">
    <source>
        <dbReference type="Proteomes" id="UP000295391"/>
    </source>
</evidence>
<dbReference type="RefSeq" id="WP_133571175.1">
    <property type="nucleotide sequence ID" value="NZ_SNYR01000001.1"/>
</dbReference>
<evidence type="ECO:0000259" key="3">
    <source>
        <dbReference type="Pfam" id="PF17782"/>
    </source>
</evidence>